<dbReference type="PROSITE" id="PS51841">
    <property type="entry name" value="LTD"/>
    <property type="match status" value="1"/>
</dbReference>
<organism evidence="5 6">
    <name type="scientific">Candidatus Zambryskibacteria bacterium RIFCSPLOWO2_01_FULL_45_21</name>
    <dbReference type="NCBI Taxonomy" id="1802761"/>
    <lineage>
        <taxon>Bacteria</taxon>
        <taxon>Candidatus Zambryskiibacteriota</taxon>
    </lineage>
</organism>
<feature type="region of interest" description="Disordered" evidence="1">
    <location>
        <begin position="392"/>
        <end position="436"/>
    </location>
</feature>
<evidence type="ECO:0000313" key="6">
    <source>
        <dbReference type="Proteomes" id="UP000176800"/>
    </source>
</evidence>
<dbReference type="InterPro" id="IPR035986">
    <property type="entry name" value="PKD_dom_sf"/>
</dbReference>
<dbReference type="InterPro" id="IPR000601">
    <property type="entry name" value="PKD_dom"/>
</dbReference>
<evidence type="ECO:0008006" key="7">
    <source>
        <dbReference type="Google" id="ProtNLM"/>
    </source>
</evidence>
<dbReference type="InterPro" id="IPR022409">
    <property type="entry name" value="PKD/Chitinase_dom"/>
</dbReference>
<evidence type="ECO:0000313" key="5">
    <source>
        <dbReference type="EMBL" id="OHB02866.1"/>
    </source>
</evidence>
<feature type="compositionally biased region" description="Low complexity" evidence="1">
    <location>
        <begin position="170"/>
        <end position="216"/>
    </location>
</feature>
<evidence type="ECO:0000256" key="1">
    <source>
        <dbReference type="SAM" id="MobiDB-lite"/>
    </source>
</evidence>
<evidence type="ECO:0000259" key="4">
    <source>
        <dbReference type="PROSITE" id="PS51841"/>
    </source>
</evidence>
<dbReference type="Gene3D" id="2.60.40.10">
    <property type="entry name" value="Immunoglobulins"/>
    <property type="match status" value="1"/>
</dbReference>
<keyword evidence="2" id="KW-1133">Transmembrane helix</keyword>
<dbReference type="Proteomes" id="UP000176800">
    <property type="component" value="Unassembled WGS sequence"/>
</dbReference>
<name>A0A1G2TZY8_9BACT</name>
<dbReference type="EMBL" id="MHWE01000025">
    <property type="protein sequence ID" value="OHB02866.1"/>
    <property type="molecule type" value="Genomic_DNA"/>
</dbReference>
<dbReference type="PROSITE" id="PS50093">
    <property type="entry name" value="PKD"/>
    <property type="match status" value="1"/>
</dbReference>
<dbReference type="SMART" id="SM00089">
    <property type="entry name" value="PKD"/>
    <property type="match status" value="1"/>
</dbReference>
<comment type="caution">
    <text evidence="5">The sequence shown here is derived from an EMBL/GenBank/DDBJ whole genome shotgun (WGS) entry which is preliminary data.</text>
</comment>
<dbReference type="SUPFAM" id="SSF49299">
    <property type="entry name" value="PKD domain"/>
    <property type="match status" value="1"/>
</dbReference>
<dbReference type="Pfam" id="PF18911">
    <property type="entry name" value="PKD_4"/>
    <property type="match status" value="1"/>
</dbReference>
<accession>A0A1G2TZY8</accession>
<dbReference type="CDD" id="cd00146">
    <property type="entry name" value="PKD"/>
    <property type="match status" value="1"/>
</dbReference>
<keyword evidence="2" id="KW-0812">Transmembrane</keyword>
<feature type="transmembrane region" description="Helical" evidence="2">
    <location>
        <begin position="12"/>
        <end position="30"/>
    </location>
</feature>
<dbReference type="InterPro" id="IPR013783">
    <property type="entry name" value="Ig-like_fold"/>
</dbReference>
<dbReference type="Pfam" id="PF00932">
    <property type="entry name" value="LTD"/>
    <property type="match status" value="1"/>
</dbReference>
<reference evidence="5 6" key="1">
    <citation type="journal article" date="2016" name="Nat. Commun.">
        <title>Thousands of microbial genomes shed light on interconnected biogeochemical processes in an aquifer system.</title>
        <authorList>
            <person name="Anantharaman K."/>
            <person name="Brown C.T."/>
            <person name="Hug L.A."/>
            <person name="Sharon I."/>
            <person name="Castelle C.J."/>
            <person name="Probst A.J."/>
            <person name="Thomas B.C."/>
            <person name="Singh A."/>
            <person name="Wilkins M.J."/>
            <person name="Karaoz U."/>
            <person name="Brodie E.L."/>
            <person name="Williams K.H."/>
            <person name="Hubbard S.S."/>
            <person name="Banfield J.F."/>
        </authorList>
    </citation>
    <scope>NUCLEOTIDE SEQUENCE [LARGE SCALE GENOMIC DNA]</scope>
</reference>
<keyword evidence="2" id="KW-0472">Membrane</keyword>
<evidence type="ECO:0000259" key="3">
    <source>
        <dbReference type="PROSITE" id="PS50093"/>
    </source>
</evidence>
<evidence type="ECO:0000256" key="2">
    <source>
        <dbReference type="SAM" id="Phobius"/>
    </source>
</evidence>
<protein>
    <recommendedName>
        <fullName evidence="7">PKD domain-containing protein</fullName>
    </recommendedName>
</protein>
<feature type="region of interest" description="Disordered" evidence="1">
    <location>
        <begin position="157"/>
        <end position="216"/>
    </location>
</feature>
<proteinExistence type="predicted"/>
<dbReference type="InterPro" id="IPR001322">
    <property type="entry name" value="Lamin_tail_dom"/>
</dbReference>
<feature type="compositionally biased region" description="Polar residues" evidence="1">
    <location>
        <begin position="400"/>
        <end position="425"/>
    </location>
</feature>
<feature type="domain" description="LTD" evidence="4">
    <location>
        <begin position="22"/>
        <end position="141"/>
    </location>
</feature>
<gene>
    <name evidence="5" type="ORF">A3B14_02435</name>
</gene>
<feature type="domain" description="PKD" evidence="3">
    <location>
        <begin position="242"/>
        <end position="297"/>
    </location>
</feature>
<sequence length="468" mass="49407">MDNSSGSHSGWVYKLLILAFAFPLFAGASIEISEIMYDLPGTDSGREWVEVYNSGSSEVDLSALKFFEANTNHGLTVSQGDPNIPTGGYAIIADDPSKFLADWPAFSGVIFSSSFSLSNTGESLSIHDADGNDINTVSYTSDQGAVGDGNSLQKSGGSFVVAAPTPGAGNSTTLLPSSSDSDNSDNSSVSSGSSSFTSSSGGSSTSGSSPSLSNTSTKFSINIGKDRLTTVGSPVLFTTDISSGSVKPSSYEWSFGDGSLKYGKTATYNYRYAGDYVVVMNAQAGDERVSSRINVKVVDPEISVNKLPGGVIELVNSSKYEVNLYQWKVAVDGISFSFPKDTIVKGEGRIIIPKEVSGLSVNSWSVVKIFDPRGLEYVPKAFTSSSASVSPLSVAQPSANNTSKQKIVESQTQTSPIQNSEQAENSGHKVAADQSSQTASVALSDSYEIREENGFWRKVLSFFGNLFK</sequence>
<dbReference type="AlphaFoldDB" id="A0A1G2TZY8"/>